<name>A0A542XY39_9MICO</name>
<dbReference type="RefSeq" id="WP_141888848.1">
    <property type="nucleotide sequence ID" value="NZ_BAAAUY010000023.1"/>
</dbReference>
<protein>
    <submittedName>
        <fullName evidence="1">Uncharacterized protein</fullName>
    </submittedName>
</protein>
<evidence type="ECO:0000313" key="2">
    <source>
        <dbReference type="Proteomes" id="UP000319094"/>
    </source>
</evidence>
<evidence type="ECO:0000313" key="1">
    <source>
        <dbReference type="EMBL" id="TQL40747.1"/>
    </source>
</evidence>
<comment type="caution">
    <text evidence="1">The sequence shown here is derived from an EMBL/GenBank/DDBJ whole genome shotgun (WGS) entry which is preliminary data.</text>
</comment>
<dbReference type="OrthoDB" id="9867461at2"/>
<organism evidence="1 2">
    <name type="scientific">Leucobacter komagatae</name>
    <dbReference type="NCBI Taxonomy" id="55969"/>
    <lineage>
        <taxon>Bacteria</taxon>
        <taxon>Bacillati</taxon>
        <taxon>Actinomycetota</taxon>
        <taxon>Actinomycetes</taxon>
        <taxon>Micrococcales</taxon>
        <taxon>Microbacteriaceae</taxon>
        <taxon>Leucobacter</taxon>
    </lineage>
</organism>
<keyword evidence="2" id="KW-1185">Reference proteome</keyword>
<accession>A0A542XY39</accession>
<gene>
    <name evidence="1" type="ORF">FB468_3271</name>
</gene>
<dbReference type="AlphaFoldDB" id="A0A542XY39"/>
<sequence>MSTQALSDIPSNRIPAEAFDELRSTRLAIAERLICRLPAGTRQSAAARIHAMVADLQADLGVAPESVADLTIASAALTPVSGDALHADFIVIEVDGGAVSSPLVPAVDGAPFAPEYLSGSYRTELYKGLSSTTRRGLDERAGEVLGPLVLEVMIELLHEELAIVAGGARPVLACRGRASEAPIRTHFEPLGYEVVYLPHIDDVAVGAQGAAPSVPAEEHRLALTLLNEAVSRARQAQLV</sequence>
<proteinExistence type="predicted"/>
<reference evidence="1 2" key="1">
    <citation type="submission" date="2019-06" db="EMBL/GenBank/DDBJ databases">
        <title>Sequencing the genomes of 1000 actinobacteria strains.</title>
        <authorList>
            <person name="Klenk H.-P."/>
        </authorList>
    </citation>
    <scope>NUCLEOTIDE SEQUENCE [LARGE SCALE GENOMIC DNA]</scope>
    <source>
        <strain evidence="1 2">DSM 8803</strain>
    </source>
</reference>
<dbReference type="Proteomes" id="UP000319094">
    <property type="component" value="Unassembled WGS sequence"/>
</dbReference>
<dbReference type="EMBL" id="VFON01000002">
    <property type="protein sequence ID" value="TQL40747.1"/>
    <property type="molecule type" value="Genomic_DNA"/>
</dbReference>